<dbReference type="InterPro" id="IPR045235">
    <property type="entry name" value="PuuE_HpPgdA-like"/>
</dbReference>
<dbReference type="Pfam" id="PF11959">
    <property type="entry name" value="DUF3473"/>
    <property type="match status" value="1"/>
</dbReference>
<dbReference type="PANTHER" id="PTHR47561">
    <property type="entry name" value="POLYSACCHARIDE DEACETYLASE FAMILY PROTEIN (AFU_ORTHOLOGUE AFUA_6G05030)"/>
    <property type="match status" value="1"/>
</dbReference>
<dbReference type="InterPro" id="IPR002509">
    <property type="entry name" value="NODB_dom"/>
</dbReference>
<name>A0A965ZI70_9SPHI</name>
<dbReference type="AlphaFoldDB" id="A0A965ZI70"/>
<dbReference type="Gene3D" id="3.20.20.370">
    <property type="entry name" value="Glycoside hydrolase/deacetylase"/>
    <property type="match status" value="1"/>
</dbReference>
<dbReference type="RefSeq" id="WP_166586120.1">
    <property type="nucleotide sequence ID" value="NZ_WWEO01000042.1"/>
</dbReference>
<gene>
    <name evidence="2" type="ORF">GSY63_12380</name>
</gene>
<dbReference type="EMBL" id="WWEO01000042">
    <property type="protein sequence ID" value="NCD70156.1"/>
    <property type="molecule type" value="Genomic_DNA"/>
</dbReference>
<evidence type="ECO:0000259" key="1">
    <source>
        <dbReference type="PROSITE" id="PS51677"/>
    </source>
</evidence>
<dbReference type="GO" id="GO:0005975">
    <property type="term" value="P:carbohydrate metabolic process"/>
    <property type="evidence" value="ECO:0007669"/>
    <property type="project" value="InterPro"/>
</dbReference>
<comment type="caution">
    <text evidence="2">The sequence shown here is derived from an EMBL/GenBank/DDBJ whole genome shotgun (WGS) entry which is preliminary data.</text>
</comment>
<dbReference type="PANTHER" id="PTHR47561:SF1">
    <property type="entry name" value="POLYSACCHARIDE DEACETYLASE FAMILY PROTEIN (AFU_ORTHOLOGUE AFUA_6G05030)"/>
    <property type="match status" value="1"/>
</dbReference>
<protein>
    <submittedName>
        <fullName evidence="2">DUF3473 domain-containing protein</fullName>
    </submittedName>
</protein>
<accession>A0A965ZI70</accession>
<dbReference type="GO" id="GO:0016810">
    <property type="term" value="F:hydrolase activity, acting on carbon-nitrogen (but not peptide) bonds"/>
    <property type="evidence" value="ECO:0007669"/>
    <property type="project" value="InterPro"/>
</dbReference>
<reference evidence="2" key="1">
    <citation type="submission" date="2020-01" db="EMBL/GenBank/DDBJ databases">
        <authorList>
            <person name="Seo Y.L."/>
        </authorList>
    </citation>
    <scope>NUCLEOTIDE SEQUENCE</scope>
    <source>
        <strain evidence="2">R11</strain>
    </source>
</reference>
<dbReference type="CDD" id="cd10941">
    <property type="entry name" value="CE4_PuuE_HpPgdA_like_2"/>
    <property type="match status" value="1"/>
</dbReference>
<dbReference type="InterPro" id="IPR022560">
    <property type="entry name" value="DUF3473"/>
</dbReference>
<proteinExistence type="predicted"/>
<dbReference type="Proteomes" id="UP000638732">
    <property type="component" value="Unassembled WGS sequence"/>
</dbReference>
<keyword evidence="3" id="KW-1185">Reference proteome</keyword>
<evidence type="ECO:0000313" key="3">
    <source>
        <dbReference type="Proteomes" id="UP000638732"/>
    </source>
</evidence>
<sequence>MNVLTIDLEEWFHVVYDSDEAEWGNKESRILRNADFVLESLTTNNLKATFFTLGWIARQYPDLVKKIHEAGFEIGSHSDTHRAAYKFSKSGFKADVKRSVESLEALTGEKIRSFRAPYFSLNKFIAHYIEALVENGIEIDSSICPIETRYGGYKEFPFNEPCLIKSNGIAIKEFPLNTVNIFNKRTIYSGGGYFRLLPLLLTKALIKQQPYNMTYFHPHDFDRAQPPANLPMLSDIRRRVGAAAAGNKFRKLLSTFDFVDIYASDKLTNWDNAPVLTL</sequence>
<dbReference type="PROSITE" id="PS51677">
    <property type="entry name" value="NODB"/>
    <property type="match status" value="1"/>
</dbReference>
<organism evidence="2 3">
    <name type="scientific">Mucilaginibacter agri</name>
    <dbReference type="NCBI Taxonomy" id="2695265"/>
    <lineage>
        <taxon>Bacteria</taxon>
        <taxon>Pseudomonadati</taxon>
        <taxon>Bacteroidota</taxon>
        <taxon>Sphingobacteriia</taxon>
        <taxon>Sphingobacteriales</taxon>
        <taxon>Sphingobacteriaceae</taxon>
        <taxon>Mucilaginibacter</taxon>
    </lineage>
</organism>
<dbReference type="Pfam" id="PF01522">
    <property type="entry name" value="Polysacc_deac_1"/>
    <property type="match status" value="1"/>
</dbReference>
<evidence type="ECO:0000313" key="2">
    <source>
        <dbReference type="EMBL" id="NCD70156.1"/>
    </source>
</evidence>
<dbReference type="InterPro" id="IPR011330">
    <property type="entry name" value="Glyco_hydro/deAcase_b/a-brl"/>
</dbReference>
<feature type="domain" description="NodB homology" evidence="1">
    <location>
        <begin position="1"/>
        <end position="278"/>
    </location>
</feature>
<reference evidence="2" key="2">
    <citation type="submission" date="2020-10" db="EMBL/GenBank/DDBJ databases">
        <title>Mucilaginibacter sp. nov., isolated from soil.</title>
        <authorList>
            <person name="Jeon C.O."/>
        </authorList>
    </citation>
    <scope>NUCLEOTIDE SEQUENCE</scope>
    <source>
        <strain evidence="2">R11</strain>
    </source>
</reference>
<dbReference type="SUPFAM" id="SSF88713">
    <property type="entry name" value="Glycoside hydrolase/deacetylase"/>
    <property type="match status" value="1"/>
</dbReference>